<accession>A0A9W9AUN8</accession>
<comment type="caution">
    <text evidence="1">The sequence shown here is derived from an EMBL/GenBank/DDBJ whole genome shotgun (WGS) entry which is preliminary data.</text>
</comment>
<protein>
    <submittedName>
        <fullName evidence="1">Uncharacterized protein</fullName>
    </submittedName>
</protein>
<proteinExistence type="predicted"/>
<name>A0A9W9AUN8_9AGAR</name>
<dbReference type="EMBL" id="JAOTPV010000001">
    <property type="protein sequence ID" value="KAJ4490747.1"/>
    <property type="molecule type" value="Genomic_DNA"/>
</dbReference>
<sequence>MSPFLIAKACEKSAGIRAAQEDLPTLELRIEISPDSNRHTEILIGIRRPPSPEIYLELIHYFKPLHDSSDRNRNTWYREAENCQLFRASPKTSKIHLSTRDKVANAMLVCLLSGPLGNVAEVFHSPGLKLGELRANGDEYTHILFIELIFSLTGASCSQDPYGKPPNLSKLAIFTHSRYRYRVLDPYDLLATEWSKLDRYRSLTIQTNHPRVSQPHSQSFFTSLDGLEFYNTVGDISSTWTTPSLKEIHLHNAELLGKREGRPVLFSIFKFGQVFADVYAILVEYTILDFHDFPHLVSVDQEGSVFRFISVLSVECIRYKLPASASTTENLPLVRVYSTNDNSPDWWIS</sequence>
<dbReference type="AlphaFoldDB" id="A0A9W9AUN8"/>
<dbReference type="Proteomes" id="UP001150266">
    <property type="component" value="Unassembled WGS sequence"/>
</dbReference>
<keyword evidence="2" id="KW-1185">Reference proteome</keyword>
<gene>
    <name evidence="1" type="ORF">J3R30DRAFT_3400015</name>
</gene>
<evidence type="ECO:0000313" key="1">
    <source>
        <dbReference type="EMBL" id="KAJ4490747.1"/>
    </source>
</evidence>
<reference evidence="1" key="1">
    <citation type="submission" date="2022-08" db="EMBL/GenBank/DDBJ databases">
        <title>A Global Phylogenomic Analysis of the Shiitake Genus Lentinula.</title>
        <authorList>
            <consortium name="DOE Joint Genome Institute"/>
            <person name="Sierra-Patev S."/>
            <person name="Min B."/>
            <person name="Naranjo-Ortiz M."/>
            <person name="Looney B."/>
            <person name="Konkel Z."/>
            <person name="Slot J.C."/>
            <person name="Sakamoto Y."/>
            <person name="Steenwyk J.L."/>
            <person name="Rokas A."/>
            <person name="Carro J."/>
            <person name="Camarero S."/>
            <person name="Ferreira P."/>
            <person name="Molpeceres G."/>
            <person name="Ruiz-Duenas F.J."/>
            <person name="Serrano A."/>
            <person name="Henrissat B."/>
            <person name="Drula E."/>
            <person name="Hughes K.W."/>
            <person name="Mata J.L."/>
            <person name="Ishikawa N.K."/>
            <person name="Vargas-Isla R."/>
            <person name="Ushijima S."/>
            <person name="Smith C.A."/>
            <person name="Ahrendt S."/>
            <person name="Andreopoulos W."/>
            <person name="He G."/>
            <person name="Labutti K."/>
            <person name="Lipzen A."/>
            <person name="Ng V."/>
            <person name="Riley R."/>
            <person name="Sandor L."/>
            <person name="Barry K."/>
            <person name="Martinez A.T."/>
            <person name="Xiao Y."/>
            <person name="Gibbons J.G."/>
            <person name="Terashima K."/>
            <person name="Grigoriev I.V."/>
            <person name="Hibbett D.S."/>
        </authorList>
    </citation>
    <scope>NUCLEOTIDE SEQUENCE</scope>
    <source>
        <strain evidence="1">JLM2183</strain>
    </source>
</reference>
<organism evidence="1 2">
    <name type="scientific">Lentinula aciculospora</name>
    <dbReference type="NCBI Taxonomy" id="153920"/>
    <lineage>
        <taxon>Eukaryota</taxon>
        <taxon>Fungi</taxon>
        <taxon>Dikarya</taxon>
        <taxon>Basidiomycota</taxon>
        <taxon>Agaricomycotina</taxon>
        <taxon>Agaricomycetes</taxon>
        <taxon>Agaricomycetidae</taxon>
        <taxon>Agaricales</taxon>
        <taxon>Marasmiineae</taxon>
        <taxon>Omphalotaceae</taxon>
        <taxon>Lentinula</taxon>
    </lineage>
</organism>
<evidence type="ECO:0000313" key="2">
    <source>
        <dbReference type="Proteomes" id="UP001150266"/>
    </source>
</evidence>